<accession>A0A084JF49</accession>
<dbReference type="AlphaFoldDB" id="A0A084JF49"/>
<feature type="transmembrane region" description="Helical" evidence="1">
    <location>
        <begin position="499"/>
        <end position="518"/>
    </location>
</feature>
<gene>
    <name evidence="2" type="ORF">IO99_04770</name>
</gene>
<organism evidence="2 3">
    <name type="scientific">Clostridium sulfidigenes</name>
    <dbReference type="NCBI Taxonomy" id="318464"/>
    <lineage>
        <taxon>Bacteria</taxon>
        <taxon>Bacillati</taxon>
        <taxon>Bacillota</taxon>
        <taxon>Clostridia</taxon>
        <taxon>Eubacteriales</taxon>
        <taxon>Clostridiaceae</taxon>
        <taxon>Clostridium</taxon>
    </lineage>
</organism>
<comment type="caution">
    <text evidence="2">The sequence shown here is derived from an EMBL/GenBank/DDBJ whole genome shotgun (WGS) entry which is preliminary data.</text>
</comment>
<evidence type="ECO:0000313" key="2">
    <source>
        <dbReference type="EMBL" id="KEZ87583.1"/>
    </source>
</evidence>
<dbReference type="eggNOG" id="ENOG5030G8K">
    <property type="taxonomic scope" value="Bacteria"/>
</dbReference>
<evidence type="ECO:0000256" key="1">
    <source>
        <dbReference type="SAM" id="Phobius"/>
    </source>
</evidence>
<sequence length="519" mass="59103">MSKKKILFLSIIMGFLIILIGNYLNNYNLLKQPPSEKWSKEVKIGSGVGKNTPVIIKEENRLLVAYEDTKKIKICETDLDGKEIKTKEYAIEEELLKNLIFTKTDKGYTLIYNSTKSSIDYLEKLVLDEELNLVEKEIEEGITFTEQIDSKNIVLAYKDKIKVVNTVSNENIEVPVEKLSMLTAQKSKDGLLVCYLEEEKLFKGFTVKDGKASEPFLIKEIIKADKITYGAMSLSSDVENGYLLIEKYDRNEYSCTEVMEFPISGGEGQISALVVDKSRYVVNTKGAYSENGAKFYATMAVPFGKKEFQKAIVSFEIKSGEVSNSQKITRLRELCIHPYNDEDYIAFLSFEKDGLYSINIASSNERFMEVNNGPRRDERLRSLGYVVEGFMFSVSYIIILGFRWIVPSLVIAGAVSFMDYKFDDKKKRYMYIILAAIVVIMKTHTINKAFYVQYSHMLPTILAPSFIGILISSLIGLVVYGYGYMVYIDDFESIFLGKFSIFMLIDALLTLMIFVPLII</sequence>
<keyword evidence="1" id="KW-0472">Membrane</keyword>
<feature type="transmembrane region" description="Helical" evidence="1">
    <location>
        <begin position="429"/>
        <end position="446"/>
    </location>
</feature>
<dbReference type="EMBL" id="JPMD01000010">
    <property type="protein sequence ID" value="KEZ87583.1"/>
    <property type="molecule type" value="Genomic_DNA"/>
</dbReference>
<protein>
    <submittedName>
        <fullName evidence="2">Uncharacterized protein</fullName>
    </submittedName>
</protein>
<keyword evidence="1" id="KW-1133">Transmembrane helix</keyword>
<evidence type="ECO:0000313" key="3">
    <source>
        <dbReference type="Proteomes" id="UP000028542"/>
    </source>
</evidence>
<dbReference type="Proteomes" id="UP000028542">
    <property type="component" value="Unassembled WGS sequence"/>
</dbReference>
<dbReference type="STRING" id="318464.IO99_04770"/>
<keyword evidence="3" id="KW-1185">Reference proteome</keyword>
<feature type="transmembrane region" description="Helical" evidence="1">
    <location>
        <begin position="390"/>
        <end position="417"/>
    </location>
</feature>
<feature type="transmembrane region" description="Helical" evidence="1">
    <location>
        <begin position="466"/>
        <end position="487"/>
    </location>
</feature>
<proteinExistence type="predicted"/>
<dbReference type="RefSeq" id="WP_035130831.1">
    <property type="nucleotide sequence ID" value="NZ_JPMD01000010.1"/>
</dbReference>
<keyword evidence="1" id="KW-0812">Transmembrane</keyword>
<feature type="transmembrane region" description="Helical" evidence="1">
    <location>
        <begin position="7"/>
        <end position="24"/>
    </location>
</feature>
<name>A0A084JF49_9CLOT</name>
<reference evidence="2 3" key="1">
    <citation type="submission" date="2014-07" db="EMBL/GenBank/DDBJ databases">
        <title>Draft genome of Clostridium sulfidigenes 113A isolated from sediments associated with methane hydrate from Krishna Godavari basin.</title>
        <authorList>
            <person name="Honkalas V.S."/>
            <person name="Dabir A.P."/>
            <person name="Arora P."/>
            <person name="Dhakephalkar P.K."/>
        </authorList>
    </citation>
    <scope>NUCLEOTIDE SEQUENCE [LARGE SCALE GENOMIC DNA]</scope>
    <source>
        <strain evidence="2 3">113A</strain>
    </source>
</reference>